<reference evidence="2" key="1">
    <citation type="journal article" date="2011" name="Genome Biol.">
        <title>The draft genome of the carcinogenic human liver fluke Clonorchis sinensis.</title>
        <authorList>
            <person name="Wang X."/>
            <person name="Chen W."/>
            <person name="Huang Y."/>
            <person name="Sun J."/>
            <person name="Men J."/>
            <person name="Liu H."/>
            <person name="Luo F."/>
            <person name="Guo L."/>
            <person name="Lv X."/>
            <person name="Deng C."/>
            <person name="Zhou C."/>
            <person name="Fan Y."/>
            <person name="Li X."/>
            <person name="Huang L."/>
            <person name="Hu Y."/>
            <person name="Liang C."/>
            <person name="Hu X."/>
            <person name="Xu J."/>
            <person name="Yu X."/>
        </authorList>
    </citation>
    <scope>NUCLEOTIDE SEQUENCE [LARGE SCALE GENOMIC DNA]</scope>
    <source>
        <strain evidence="2">Henan</strain>
    </source>
</reference>
<dbReference type="PROSITE" id="PS51723">
    <property type="entry name" value="PEPTIDASE_M60"/>
    <property type="match status" value="1"/>
</dbReference>
<gene>
    <name evidence="2" type="ORF">CLF_110953</name>
</gene>
<dbReference type="InterPro" id="IPR031161">
    <property type="entry name" value="Peptidase_M60_dom"/>
</dbReference>
<reference key="2">
    <citation type="submission" date="2011-10" db="EMBL/GenBank/DDBJ databases">
        <title>The genome and transcriptome sequence of Clonorchis sinensis provide insights into the carcinogenic liver fluke.</title>
        <authorList>
            <person name="Wang X."/>
            <person name="Huang Y."/>
            <person name="Chen W."/>
            <person name="Liu H."/>
            <person name="Guo L."/>
            <person name="Chen Y."/>
            <person name="Luo F."/>
            <person name="Zhou W."/>
            <person name="Sun J."/>
            <person name="Mao Q."/>
            <person name="Liang P."/>
            <person name="Zhou C."/>
            <person name="Tian Y."/>
            <person name="Men J."/>
            <person name="Lv X."/>
            <person name="Huang L."/>
            <person name="Zhou J."/>
            <person name="Hu Y."/>
            <person name="Li R."/>
            <person name="Zhang F."/>
            <person name="Lei H."/>
            <person name="Li X."/>
            <person name="Hu X."/>
            <person name="Liang C."/>
            <person name="Xu J."/>
            <person name="Wu Z."/>
            <person name="Yu X."/>
        </authorList>
    </citation>
    <scope>NUCLEOTIDE SEQUENCE</scope>
    <source>
        <strain>Henan</strain>
    </source>
</reference>
<name>G7YU39_CLOSI</name>
<protein>
    <recommendedName>
        <fullName evidence="1">Peptidase M60 domain-containing protein</fullName>
    </recommendedName>
</protein>
<evidence type="ECO:0000313" key="3">
    <source>
        <dbReference type="Proteomes" id="UP000008909"/>
    </source>
</evidence>
<accession>G7YU39</accession>
<sequence length="220" mass="25166">MFKRKEEEIILRPVQLIIIGRKNPIAPAPVAPIIMSEVQAFGTMLHEALAPQMPPEEPFPVSHYEDQHIRVNWQTDGIEHHDPWLRMPVVITTRQLSLQGQMCSPHGEPIFLQLPAGVNITKQLKNVYKHPYVDLRDPKSIEKFAHEVKKHHDMPWTLVSGDNLITSLLTKDVIKSDTTNVLRSGEYMDKVIKMAHNYRGTDHTKTRKMVFACDVQISVG</sequence>
<feature type="domain" description="Peptidase M60" evidence="1">
    <location>
        <begin position="40"/>
        <end position="220"/>
    </location>
</feature>
<dbReference type="AlphaFoldDB" id="G7YU39"/>
<evidence type="ECO:0000259" key="1">
    <source>
        <dbReference type="PROSITE" id="PS51723"/>
    </source>
</evidence>
<evidence type="ECO:0000313" key="2">
    <source>
        <dbReference type="EMBL" id="GAA56469.1"/>
    </source>
</evidence>
<organism evidence="2 3">
    <name type="scientific">Clonorchis sinensis</name>
    <name type="common">Chinese liver fluke</name>
    <dbReference type="NCBI Taxonomy" id="79923"/>
    <lineage>
        <taxon>Eukaryota</taxon>
        <taxon>Metazoa</taxon>
        <taxon>Spiralia</taxon>
        <taxon>Lophotrochozoa</taxon>
        <taxon>Platyhelminthes</taxon>
        <taxon>Trematoda</taxon>
        <taxon>Digenea</taxon>
        <taxon>Opisthorchiida</taxon>
        <taxon>Opisthorchiata</taxon>
        <taxon>Opisthorchiidae</taxon>
        <taxon>Clonorchis</taxon>
    </lineage>
</organism>
<keyword evidence="3" id="KW-1185">Reference proteome</keyword>
<dbReference type="Proteomes" id="UP000008909">
    <property type="component" value="Unassembled WGS sequence"/>
</dbReference>
<dbReference type="EMBL" id="DF144265">
    <property type="protein sequence ID" value="GAA56469.1"/>
    <property type="molecule type" value="Genomic_DNA"/>
</dbReference>
<proteinExistence type="predicted"/>